<accession>A0A0G4FET0</accession>
<dbReference type="AlphaFoldDB" id="A0A0G4FET0"/>
<organism evidence="2">
    <name type="scientific">Chromera velia CCMP2878</name>
    <dbReference type="NCBI Taxonomy" id="1169474"/>
    <lineage>
        <taxon>Eukaryota</taxon>
        <taxon>Sar</taxon>
        <taxon>Alveolata</taxon>
        <taxon>Colpodellida</taxon>
        <taxon>Chromeraceae</taxon>
        <taxon>Chromera</taxon>
    </lineage>
</organism>
<dbReference type="InterPro" id="IPR011992">
    <property type="entry name" value="EF-hand-dom_pair"/>
</dbReference>
<feature type="region of interest" description="Disordered" evidence="1">
    <location>
        <begin position="169"/>
        <end position="197"/>
    </location>
</feature>
<evidence type="ECO:0008006" key="3">
    <source>
        <dbReference type="Google" id="ProtNLM"/>
    </source>
</evidence>
<dbReference type="VEuPathDB" id="CryptoDB:Cvel_3269"/>
<dbReference type="EMBL" id="CDMZ01000319">
    <property type="protein sequence ID" value="CEM11710.1"/>
    <property type="molecule type" value="Genomic_DNA"/>
</dbReference>
<feature type="compositionally biased region" description="Basic and acidic residues" evidence="1">
    <location>
        <begin position="169"/>
        <end position="180"/>
    </location>
</feature>
<gene>
    <name evidence="2" type="ORF">Cvel_3269</name>
</gene>
<dbReference type="SUPFAM" id="SSF47473">
    <property type="entry name" value="EF-hand"/>
    <property type="match status" value="1"/>
</dbReference>
<dbReference type="Gene3D" id="1.10.238.10">
    <property type="entry name" value="EF-hand"/>
    <property type="match status" value="1"/>
</dbReference>
<evidence type="ECO:0000256" key="1">
    <source>
        <dbReference type="SAM" id="MobiDB-lite"/>
    </source>
</evidence>
<name>A0A0G4FET0_9ALVE</name>
<evidence type="ECO:0000313" key="2">
    <source>
        <dbReference type="EMBL" id="CEM11710.1"/>
    </source>
</evidence>
<feature type="region of interest" description="Disordered" evidence="1">
    <location>
        <begin position="361"/>
        <end position="390"/>
    </location>
</feature>
<reference evidence="2" key="1">
    <citation type="submission" date="2014-11" db="EMBL/GenBank/DDBJ databases">
        <authorList>
            <person name="Otto D Thomas"/>
            <person name="Naeem Raeece"/>
        </authorList>
    </citation>
    <scope>NUCLEOTIDE SEQUENCE</scope>
</reference>
<feature type="compositionally biased region" description="Polar residues" evidence="1">
    <location>
        <begin position="440"/>
        <end position="450"/>
    </location>
</feature>
<protein>
    <recommendedName>
        <fullName evidence="3">EF-hand domain-containing protein</fullName>
    </recommendedName>
</protein>
<feature type="region of interest" description="Disordered" evidence="1">
    <location>
        <begin position="426"/>
        <end position="463"/>
    </location>
</feature>
<proteinExistence type="predicted"/>
<feature type="region of interest" description="Disordered" evidence="1">
    <location>
        <begin position="221"/>
        <end position="249"/>
    </location>
</feature>
<sequence>MDIQKFRKFLEVYTPSPAMKQRYFQDERRLQRFFEVVSCTNATIDFNRFVIMSALTHKNTPNNPMTACGCLRISLIFKVYDSGPKGYLDHRDLASMLEDIELVVAELQRRHPRPQQELWDQASAILEAHREKAYDILQFYESVADQEIQGTTYLMRFLLPSIDRRKLTKSELGKSTKSEKSTTGPPREQMPATPALPPPMVVPAGAVSPAFPPGHPPVPPPHAHVRPGPQIVHYPGMPPMHPGGEEEDDDGLNIGGRAVALWQNVKDGIGLGDSDDEGGQPQPMLAHAPGHPAYPYAPPGHPQMVMIGHPPPPPGVALAPGQHPPQRHTVFMHAPHPRPPMVTAPPHAHGMQVQIQQPLPSVAAQPRQSYAVPAGTPQPQPAPLNQSQGNEALGKSWTSVQVPVREAPEGVKNWMVARAMMMAPGSQGDAALQDAYRQRQAGQPGQQVPSIPTPELESPLRSE</sequence>